<keyword evidence="10" id="KW-0238">DNA-binding</keyword>
<evidence type="ECO:0000256" key="13">
    <source>
        <dbReference type="ARBA" id="ARBA00034617"/>
    </source>
</evidence>
<proteinExistence type="inferred from homology"/>
<reference evidence="20 21" key="1">
    <citation type="submission" date="2019-06" db="EMBL/GenBank/DDBJ databases">
        <title>Persicimonas caeni gen. nov., sp. nov., a predatory bacterium isolated from solar saltern.</title>
        <authorList>
            <person name="Wang S."/>
        </authorList>
    </citation>
    <scope>NUCLEOTIDE SEQUENCE [LARGE SCALE GENOMIC DNA]</scope>
    <source>
        <strain evidence="20 21">YN101</strain>
    </source>
</reference>
<keyword evidence="9" id="KW-0460">Magnesium</keyword>
<keyword evidence="7" id="KW-0269">Exonuclease</keyword>
<dbReference type="CDD" id="cd22352">
    <property type="entry name" value="RecB_C-like"/>
    <property type="match status" value="1"/>
</dbReference>
<dbReference type="InterPro" id="IPR011335">
    <property type="entry name" value="Restrct_endonuc-II-like"/>
</dbReference>
<keyword evidence="2" id="KW-0479">Metal-binding</keyword>
<evidence type="ECO:0000256" key="10">
    <source>
        <dbReference type="ARBA" id="ARBA00023125"/>
    </source>
</evidence>
<keyword evidence="5 16" id="KW-0378">Hydrolase</keyword>
<dbReference type="GO" id="GO:0005524">
    <property type="term" value="F:ATP binding"/>
    <property type="evidence" value="ECO:0007669"/>
    <property type="project" value="UniProtKB-UniRule"/>
</dbReference>
<dbReference type="PANTHER" id="PTHR11070">
    <property type="entry name" value="UVRD / RECB / PCRA DNA HELICASE FAMILY MEMBER"/>
    <property type="match status" value="1"/>
</dbReference>
<evidence type="ECO:0000256" key="17">
    <source>
        <dbReference type="SAM" id="MobiDB-lite"/>
    </source>
</evidence>
<evidence type="ECO:0000256" key="9">
    <source>
        <dbReference type="ARBA" id="ARBA00022842"/>
    </source>
</evidence>
<dbReference type="GO" id="GO:0043138">
    <property type="term" value="F:3'-5' DNA helicase activity"/>
    <property type="evidence" value="ECO:0007669"/>
    <property type="project" value="UniProtKB-EC"/>
</dbReference>
<dbReference type="SUPFAM" id="SSF52540">
    <property type="entry name" value="P-loop containing nucleoside triphosphate hydrolases"/>
    <property type="match status" value="1"/>
</dbReference>
<dbReference type="GO" id="GO:0000725">
    <property type="term" value="P:recombinational repair"/>
    <property type="evidence" value="ECO:0007669"/>
    <property type="project" value="TreeGrafter"/>
</dbReference>
<dbReference type="PANTHER" id="PTHR11070:SF23">
    <property type="entry name" value="RECBCD ENZYME SUBUNIT RECB"/>
    <property type="match status" value="1"/>
</dbReference>
<keyword evidence="8 16" id="KW-0067">ATP-binding</keyword>
<evidence type="ECO:0000256" key="6">
    <source>
        <dbReference type="ARBA" id="ARBA00022806"/>
    </source>
</evidence>
<dbReference type="Gene3D" id="1.10.486.10">
    <property type="entry name" value="PCRA, domain 4"/>
    <property type="match status" value="1"/>
</dbReference>
<dbReference type="Proteomes" id="UP000315995">
    <property type="component" value="Chromosome"/>
</dbReference>
<dbReference type="GO" id="GO:0009338">
    <property type="term" value="C:exodeoxyribonuclease V complex"/>
    <property type="evidence" value="ECO:0007669"/>
    <property type="project" value="TreeGrafter"/>
</dbReference>
<keyword evidence="3 16" id="KW-0547">Nucleotide-binding</keyword>
<evidence type="ECO:0000256" key="12">
    <source>
        <dbReference type="ARBA" id="ARBA00023235"/>
    </source>
</evidence>
<dbReference type="InterPro" id="IPR038726">
    <property type="entry name" value="PDDEXK_AddAB-type"/>
</dbReference>
<evidence type="ECO:0000259" key="19">
    <source>
        <dbReference type="PROSITE" id="PS51217"/>
    </source>
</evidence>
<dbReference type="Pfam" id="PF13361">
    <property type="entry name" value="UvrD_C"/>
    <property type="match status" value="1"/>
</dbReference>
<dbReference type="RefSeq" id="WP_141198233.1">
    <property type="nucleotide sequence ID" value="NZ_CP041186.1"/>
</dbReference>
<comment type="catalytic activity">
    <reaction evidence="13">
        <text>Couples ATP hydrolysis with the unwinding of duplex DNA by translocating in the 3'-5' direction.</text>
        <dbReference type="EC" id="5.6.2.4"/>
    </reaction>
</comment>
<evidence type="ECO:0000256" key="5">
    <source>
        <dbReference type="ARBA" id="ARBA00022801"/>
    </source>
</evidence>
<dbReference type="SUPFAM" id="SSF52980">
    <property type="entry name" value="Restriction endonuclease-like"/>
    <property type="match status" value="1"/>
</dbReference>
<dbReference type="GO" id="GO:0005829">
    <property type="term" value="C:cytosol"/>
    <property type="evidence" value="ECO:0007669"/>
    <property type="project" value="TreeGrafter"/>
</dbReference>
<dbReference type="GO" id="GO:0046872">
    <property type="term" value="F:metal ion binding"/>
    <property type="evidence" value="ECO:0007669"/>
    <property type="project" value="UniProtKB-KW"/>
</dbReference>
<dbReference type="InterPro" id="IPR027417">
    <property type="entry name" value="P-loop_NTPase"/>
</dbReference>
<evidence type="ECO:0000256" key="8">
    <source>
        <dbReference type="ARBA" id="ARBA00022840"/>
    </source>
</evidence>
<dbReference type="Gene3D" id="3.40.50.300">
    <property type="entry name" value="P-loop containing nucleotide triphosphate hydrolases"/>
    <property type="match status" value="2"/>
</dbReference>
<dbReference type="OrthoDB" id="9810135at2"/>
<dbReference type="InterPro" id="IPR000212">
    <property type="entry name" value="DNA_helicase_UvrD/REP"/>
</dbReference>
<dbReference type="InterPro" id="IPR011604">
    <property type="entry name" value="PDDEXK-like_dom_sf"/>
</dbReference>
<dbReference type="InterPro" id="IPR014016">
    <property type="entry name" value="UvrD-like_ATP-bd"/>
</dbReference>
<sequence>MIETYRIKKPATLAQIPHDNHAVIEASAGTGKTYTIEHMVIDLLLANEDLRISQILIVTFTERATYELTARIRKLLQGIVDADPKLLAKDYETEAWEIDTKRRRRLQKALSSFDMAPIHTIHGFCHRVLTENAFQNHRLFDQDHTDFDVLFERVFKEALRREFAHKDEFRPYLAAWLEAKNPAVDKLERMLSRCVRTRAEIRPKFDEMALARALDAFGERDAKAIADALKAELKEEGVHHATIRATVKRVTGIMEALDAFRTSGDVVQFLALAGEKKTYEYLDEKLGEYAFAGPVGQMVRRAFEAVVPLEAAIVEKFLPTLERMLRQYKEEEGHFSYDDMLSFVWESLESPRGQSLVEVLRGRYKYALIDEFQDTDDLQWKIFRRIFHESELENIFYLIGDPKQAIYSFRGADVYTYLDAKKTVLDAGGTLVRLGDNWRSSQGVVSAYNHIFEQDAQPPYFTGEITYDTPVECALPDRMAFRADGEPATPITLVQLMDPDLNATRVREGFAAYFASEIRALLDDSSSSDGGLFVREDVNSDKERISARDIFVLTRSRSEGRYIAEYLRREGVPYAFFKQDGLFQTPEALHVYDLLQGIAHPHDRSKRLKAWLTPFFGLDIEALADTDEMSDTDPLVRDLFDWKQAADKRYFESLFNSVLRRSGLLRREIFTKTSERELTNYLHIFEILLEEANRSGFDLSELVLRLKAFIEERQTPEGEDGNVQRLETDRDAVQIMTMHKSKGLEAEVVFIYGGFGRAPSGSLHAFHEDDGRPVLHIGSPPQSSRDKWEREQREEEQRLMYVALTRAKSRIYLPYVGFENEPDQEDGLDKRDYNIDGTYAALLPRLDTITRNLQDPVDGWFELEQVEYAQTLRVRDVAAQMQALRQWQMPDDLPRPFDDAMFRPLRSRRHTVSSYSRIKGERERHLEIDADEFKADGGQPVAALLPDDALPGGKRAGVFLHELVENLDFERVRGHQDLESWLDDAQIEDDFRACMRQYGVGEEYLAYCKKLVWSSVTTPLSTEAVELPCIAQCDRTLRELEFLYPIPERSHARIDEIAEDERTEFAIERGYIKGFIDLLFETGGKIYFADWKSDILAEYSPHTLDRHVAERYGIQATIYALAVVKFLEIHDEEAYEERFGGYLYLFMRGMDAENGHGVYYGRPSWDDVRRYEEHLRERVRY</sequence>
<feature type="region of interest" description="Disordered" evidence="17">
    <location>
        <begin position="770"/>
        <end position="792"/>
    </location>
</feature>
<dbReference type="Gene3D" id="1.10.3170.10">
    <property type="entry name" value="Recbcd, chain B, domain 2"/>
    <property type="match status" value="1"/>
</dbReference>
<evidence type="ECO:0000256" key="7">
    <source>
        <dbReference type="ARBA" id="ARBA00022839"/>
    </source>
</evidence>
<dbReference type="InterPro" id="IPR004586">
    <property type="entry name" value="RecB"/>
</dbReference>
<dbReference type="GO" id="GO:0016887">
    <property type="term" value="F:ATP hydrolysis activity"/>
    <property type="evidence" value="ECO:0007669"/>
    <property type="project" value="RHEA"/>
</dbReference>
<dbReference type="PROSITE" id="PS51217">
    <property type="entry name" value="UVRD_HELICASE_CTER"/>
    <property type="match status" value="1"/>
</dbReference>
<dbReference type="GO" id="GO:0008854">
    <property type="term" value="F:exodeoxyribonuclease V activity"/>
    <property type="evidence" value="ECO:0007669"/>
    <property type="project" value="InterPro"/>
</dbReference>
<feature type="domain" description="UvrD-like helicase ATP-binding" evidence="18">
    <location>
        <begin position="5"/>
        <end position="441"/>
    </location>
</feature>
<organism evidence="20 21">
    <name type="scientific">Persicimonas caeni</name>
    <dbReference type="NCBI Taxonomy" id="2292766"/>
    <lineage>
        <taxon>Bacteria</taxon>
        <taxon>Deltaproteobacteria</taxon>
        <taxon>Bradymonadales</taxon>
        <taxon>Bradymonadaceae</taxon>
        <taxon>Persicimonas</taxon>
    </lineage>
</organism>
<keyword evidence="12" id="KW-0413">Isomerase</keyword>
<evidence type="ECO:0000256" key="3">
    <source>
        <dbReference type="ARBA" id="ARBA00022741"/>
    </source>
</evidence>
<dbReference type="PROSITE" id="PS51198">
    <property type="entry name" value="UVRD_HELICASE_ATP_BIND"/>
    <property type="match status" value="1"/>
</dbReference>
<keyword evidence="4" id="KW-0227">DNA damage</keyword>
<keyword evidence="6 16" id="KW-0347">Helicase</keyword>
<feature type="domain" description="UvrD-like helicase C-terminal" evidence="19">
    <location>
        <begin position="442"/>
        <end position="743"/>
    </location>
</feature>
<dbReference type="AlphaFoldDB" id="A0A4Y6PU37"/>
<dbReference type="Pfam" id="PF12705">
    <property type="entry name" value="PDDEXK_1"/>
    <property type="match status" value="1"/>
</dbReference>
<accession>A0A5B8Y5P6</accession>
<dbReference type="Gene3D" id="3.90.320.10">
    <property type="match status" value="1"/>
</dbReference>
<keyword evidence="21" id="KW-1185">Reference proteome</keyword>
<accession>A0A4Y6PU37</accession>
<name>A0A4Y6PU37_PERCE</name>
<dbReference type="EMBL" id="CP041186">
    <property type="protein sequence ID" value="QDG51753.1"/>
    <property type="molecule type" value="Genomic_DNA"/>
</dbReference>
<evidence type="ECO:0000256" key="4">
    <source>
        <dbReference type="ARBA" id="ARBA00022763"/>
    </source>
</evidence>
<evidence type="ECO:0000256" key="14">
    <source>
        <dbReference type="ARBA" id="ARBA00034808"/>
    </source>
</evidence>
<dbReference type="GO" id="GO:0003677">
    <property type="term" value="F:DNA binding"/>
    <property type="evidence" value="ECO:0007669"/>
    <property type="project" value="UniProtKB-KW"/>
</dbReference>
<evidence type="ECO:0000313" key="21">
    <source>
        <dbReference type="Proteomes" id="UP000315995"/>
    </source>
</evidence>
<evidence type="ECO:0000256" key="11">
    <source>
        <dbReference type="ARBA" id="ARBA00023204"/>
    </source>
</evidence>
<comment type="catalytic activity">
    <reaction evidence="15">
        <text>ATP + H2O = ADP + phosphate + H(+)</text>
        <dbReference type="Rhea" id="RHEA:13065"/>
        <dbReference type="ChEBI" id="CHEBI:15377"/>
        <dbReference type="ChEBI" id="CHEBI:15378"/>
        <dbReference type="ChEBI" id="CHEBI:30616"/>
        <dbReference type="ChEBI" id="CHEBI:43474"/>
        <dbReference type="ChEBI" id="CHEBI:456216"/>
        <dbReference type="EC" id="5.6.2.4"/>
    </reaction>
</comment>
<keyword evidence="11" id="KW-0234">DNA repair</keyword>
<evidence type="ECO:0000313" key="20">
    <source>
        <dbReference type="EMBL" id="QDG51753.1"/>
    </source>
</evidence>
<evidence type="ECO:0000256" key="16">
    <source>
        <dbReference type="PROSITE-ProRule" id="PRU00560"/>
    </source>
</evidence>
<dbReference type="InterPro" id="IPR014017">
    <property type="entry name" value="DNA_helicase_UvrD-like_C"/>
</dbReference>
<dbReference type="EC" id="5.6.2.4" evidence="14"/>
<protein>
    <recommendedName>
        <fullName evidence="14">DNA 3'-5' helicase</fullName>
        <ecNumber evidence="14">5.6.2.4</ecNumber>
    </recommendedName>
</protein>
<evidence type="ECO:0000256" key="1">
    <source>
        <dbReference type="ARBA" id="ARBA00022722"/>
    </source>
</evidence>
<evidence type="ECO:0000256" key="15">
    <source>
        <dbReference type="ARBA" id="ARBA00048988"/>
    </source>
</evidence>
<keyword evidence="1" id="KW-0540">Nuclease</keyword>
<dbReference type="HAMAP" id="MF_01485">
    <property type="entry name" value="RecB"/>
    <property type="match status" value="1"/>
</dbReference>
<evidence type="ECO:0000259" key="18">
    <source>
        <dbReference type="PROSITE" id="PS51198"/>
    </source>
</evidence>
<evidence type="ECO:0000256" key="2">
    <source>
        <dbReference type="ARBA" id="ARBA00022723"/>
    </source>
</evidence>
<gene>
    <name evidence="20" type="ORF">FIV42_13645</name>
</gene>
<feature type="binding site" evidence="16">
    <location>
        <begin position="26"/>
        <end position="33"/>
    </location>
    <ligand>
        <name>ATP</name>
        <dbReference type="ChEBI" id="CHEBI:30616"/>
    </ligand>
</feature>
<dbReference type="Pfam" id="PF00580">
    <property type="entry name" value="UvrD-helicase"/>
    <property type="match status" value="1"/>
</dbReference>